<feature type="domain" description="C-type lectin" evidence="2">
    <location>
        <begin position="199"/>
        <end position="329"/>
    </location>
</feature>
<proteinExistence type="predicted"/>
<evidence type="ECO:0000313" key="4">
    <source>
        <dbReference type="Proteomes" id="UP001497497"/>
    </source>
</evidence>
<dbReference type="AlphaFoldDB" id="A0AAV2H6K4"/>
<evidence type="ECO:0000256" key="1">
    <source>
        <dbReference type="SAM" id="SignalP"/>
    </source>
</evidence>
<keyword evidence="4" id="KW-1185">Reference proteome</keyword>
<comment type="caution">
    <text evidence="3">The sequence shown here is derived from an EMBL/GenBank/DDBJ whole genome shotgun (WGS) entry which is preliminary data.</text>
</comment>
<dbReference type="Proteomes" id="UP001497497">
    <property type="component" value="Unassembled WGS sequence"/>
</dbReference>
<feature type="signal peptide" evidence="1">
    <location>
        <begin position="1"/>
        <end position="20"/>
    </location>
</feature>
<dbReference type="SUPFAM" id="SSF56436">
    <property type="entry name" value="C-type lectin-like"/>
    <property type="match status" value="1"/>
</dbReference>
<organism evidence="3 4">
    <name type="scientific">Lymnaea stagnalis</name>
    <name type="common">Great pond snail</name>
    <name type="synonym">Helix stagnalis</name>
    <dbReference type="NCBI Taxonomy" id="6523"/>
    <lineage>
        <taxon>Eukaryota</taxon>
        <taxon>Metazoa</taxon>
        <taxon>Spiralia</taxon>
        <taxon>Lophotrochozoa</taxon>
        <taxon>Mollusca</taxon>
        <taxon>Gastropoda</taxon>
        <taxon>Heterobranchia</taxon>
        <taxon>Euthyneura</taxon>
        <taxon>Panpulmonata</taxon>
        <taxon>Hygrophila</taxon>
        <taxon>Lymnaeoidea</taxon>
        <taxon>Lymnaeidae</taxon>
        <taxon>Lymnaea</taxon>
    </lineage>
</organism>
<dbReference type="SMART" id="SM00034">
    <property type="entry name" value="CLECT"/>
    <property type="match status" value="1"/>
</dbReference>
<dbReference type="InterPro" id="IPR016186">
    <property type="entry name" value="C-type_lectin-like/link_sf"/>
</dbReference>
<dbReference type="InterPro" id="IPR001304">
    <property type="entry name" value="C-type_lectin-like"/>
</dbReference>
<dbReference type="Gene3D" id="3.10.100.10">
    <property type="entry name" value="Mannose-Binding Protein A, subunit A"/>
    <property type="match status" value="1"/>
</dbReference>
<name>A0AAV2H6K4_LYMST</name>
<dbReference type="EMBL" id="CAXITT010000023">
    <property type="protein sequence ID" value="CAL1527811.1"/>
    <property type="molecule type" value="Genomic_DNA"/>
</dbReference>
<dbReference type="InterPro" id="IPR016187">
    <property type="entry name" value="CTDL_fold"/>
</dbReference>
<protein>
    <recommendedName>
        <fullName evidence="2">C-type lectin domain-containing protein</fullName>
    </recommendedName>
</protein>
<gene>
    <name evidence="3" type="ORF">GSLYS_00001981001</name>
</gene>
<feature type="chain" id="PRO_5043528015" description="C-type lectin domain-containing protein" evidence="1">
    <location>
        <begin position="21"/>
        <end position="334"/>
    </location>
</feature>
<accession>A0AAV2H6K4</accession>
<dbReference type="CDD" id="cd00037">
    <property type="entry name" value="CLECT"/>
    <property type="match status" value="1"/>
</dbReference>
<reference evidence="3 4" key="1">
    <citation type="submission" date="2024-04" db="EMBL/GenBank/DDBJ databases">
        <authorList>
            <consortium name="Genoscope - CEA"/>
            <person name="William W."/>
        </authorList>
    </citation>
    <scope>NUCLEOTIDE SEQUENCE [LARGE SCALE GENOMIC DNA]</scope>
</reference>
<evidence type="ECO:0000313" key="3">
    <source>
        <dbReference type="EMBL" id="CAL1527811.1"/>
    </source>
</evidence>
<sequence length="334" mass="37847">MLEKALKALITASILVKVTAQVLEVEPKILLPSTKSLVVNCSLPHASFPRLASLISLIISRGNAERGVTKYESLAVINAVTGNILVQSGQAAGNGVINNKGDSFISLSFKYPTAAMSGDYSCEANGMDLSWRPITLMKTSKVPSVNFTVDMLAEQLRNLNIKFDEKSKEFQSNLENSNQSLSEFIDDWKRRIEESRRWFFKISNVYQGRRYYLSQQDPITRSESAMATCVMYGGYLAEIDDVGERDFVKRFIRELSGFRLVLIGGTDEAQEEVWVYRHSKKLVPSWLVKSRRYGNLRNCLFLYDIDGWDAIDEACYYTTPSYITRFLCEIPDVK</sequence>
<evidence type="ECO:0000259" key="2">
    <source>
        <dbReference type="SMART" id="SM00034"/>
    </source>
</evidence>
<keyword evidence="1" id="KW-0732">Signal</keyword>